<feature type="region of interest" description="Disordered" evidence="1">
    <location>
        <begin position="1"/>
        <end position="32"/>
    </location>
</feature>
<reference evidence="2" key="1">
    <citation type="submission" date="2014-07" db="EMBL/GenBank/DDBJ databases">
        <authorList>
            <person name="Monot Marc"/>
        </authorList>
    </citation>
    <scope>NUCLEOTIDE SEQUENCE</scope>
</reference>
<organism evidence="2">
    <name type="scientific">Clostridioides difficile</name>
    <name type="common">Peptoclostridium difficile</name>
    <dbReference type="NCBI Taxonomy" id="1496"/>
    <lineage>
        <taxon>Bacteria</taxon>
        <taxon>Bacillati</taxon>
        <taxon>Bacillota</taxon>
        <taxon>Clostridia</taxon>
        <taxon>Peptostreptococcales</taxon>
        <taxon>Peptostreptococcaceae</taxon>
        <taxon>Clostridioides</taxon>
    </lineage>
</organism>
<dbReference type="AlphaFoldDB" id="A0A069AHQ5"/>
<evidence type="ECO:0000313" key="2">
    <source>
        <dbReference type="EMBL" id="CDS90415.1"/>
    </source>
</evidence>
<evidence type="ECO:0000256" key="1">
    <source>
        <dbReference type="SAM" id="MobiDB-lite"/>
    </source>
</evidence>
<name>A0A069AHQ5_CLODI</name>
<gene>
    <name evidence="2" type="ORF">BN1096_840020</name>
</gene>
<feature type="compositionally biased region" description="Basic and acidic residues" evidence="1">
    <location>
        <begin position="9"/>
        <end position="18"/>
    </location>
</feature>
<protein>
    <submittedName>
        <fullName evidence="2">Uncharacterized protein</fullName>
    </submittedName>
</protein>
<sequence length="32" mass="3668">MVTSLESSKNNKENKEETPNLQAIYDDPDIPF</sequence>
<proteinExistence type="predicted"/>
<dbReference type="EMBL" id="LK932540">
    <property type="protein sequence ID" value="CDS90415.1"/>
    <property type="molecule type" value="Genomic_DNA"/>
</dbReference>
<accession>A0A069AHQ5</accession>